<feature type="compositionally biased region" description="Low complexity" evidence="1">
    <location>
        <begin position="396"/>
        <end position="422"/>
    </location>
</feature>
<dbReference type="EnsemblMetazoa" id="AATE007616-RA">
    <property type="protein sequence ID" value="AATE007616-PA.1"/>
    <property type="gene ID" value="AATE007616"/>
</dbReference>
<protein>
    <submittedName>
        <fullName evidence="2">Uncharacterized protein</fullName>
    </submittedName>
</protein>
<name>A0A182IXX5_ANOAO</name>
<feature type="region of interest" description="Disordered" evidence="1">
    <location>
        <begin position="677"/>
        <end position="756"/>
    </location>
</feature>
<evidence type="ECO:0000256" key="1">
    <source>
        <dbReference type="SAM" id="MobiDB-lite"/>
    </source>
</evidence>
<sequence length="756" mass="84064">MAHNESDSGVHDSTLKTNLKALPVSRTPGKTVKRSAVEEQLPQSTSTPMCSAKKPFLESDRASEFVVNLNVSSLNQSTCSSSRSRTVRASSMRITRGVQTTTAETFNRYCQVTSTRIPKPTFTVSQQTDAVFVLSEPPPTVPEKALCHNASCQTDEPLVQEACIGTSQQVIDSPVRRVADGCCQTETEDQSMPLSSSTPIRATAAQLDKDHTGSVDSFATMLNNLAKEFGIDLSSVEKQQTENYNKKKKKGAKQNVCDPQFILQENIVNKTTAQLEQKLSTIMEAHLAAYGSKMSSHRDKFVQWMKTYQTRQQQLEAKIRMQAPRRVLVVRKRMRRPAVREKSIQCDAMPNTLAKKDAVTVDVLPAADETKPPNPTGTRKGPMRQTKLPSYTEAMQQQQQQQQQPRQQQQQQRKCSPKLPVKAPSPPPAPPVASIPSKKKPSPSQKKPSPSQKEKPKSKGAKSKNTKQQVKERTPEIIVEETPSEQSDTEPSREKKYYPYRTQQLYASQCSKSTETCFLTPTKARDIHGPMEGGRPKQSAYRGAFPGMANPSVLLSPMGRMFVRSGEPVPADRSNYSSFVVPMTSTRVGDEAVPPTPQNVVYVNRPERRLLLRSKVVGGPTAGQGLVREKPPEVSIISSQQLYSQIGLAVEKALKNRTIPLLDTMYGEPFIEVFNGEEKDSANDNDSDGTGFRERRDRFVCSSANDEQQHPRRGTEPQYYGSRQQLVAPPAPFLNDRSPSLSPIVYRDDDSEDEFM</sequence>
<organism evidence="2">
    <name type="scientific">Anopheles atroparvus</name>
    <name type="common">European mosquito</name>
    <dbReference type="NCBI Taxonomy" id="41427"/>
    <lineage>
        <taxon>Eukaryota</taxon>
        <taxon>Metazoa</taxon>
        <taxon>Ecdysozoa</taxon>
        <taxon>Arthropoda</taxon>
        <taxon>Hexapoda</taxon>
        <taxon>Insecta</taxon>
        <taxon>Pterygota</taxon>
        <taxon>Neoptera</taxon>
        <taxon>Endopterygota</taxon>
        <taxon>Diptera</taxon>
        <taxon>Nematocera</taxon>
        <taxon>Culicoidea</taxon>
        <taxon>Culicidae</taxon>
        <taxon>Anophelinae</taxon>
        <taxon>Anopheles</taxon>
    </lineage>
</organism>
<proteinExistence type="predicted"/>
<dbReference type="AlphaFoldDB" id="A0A182IXX5"/>
<feature type="compositionally biased region" description="Basic and acidic residues" evidence="1">
    <location>
        <begin position="1"/>
        <end position="14"/>
    </location>
</feature>
<feature type="region of interest" description="Disordered" evidence="1">
    <location>
        <begin position="1"/>
        <end position="52"/>
    </location>
</feature>
<accession>A0A182IXX5</accession>
<feature type="compositionally biased region" description="Pro residues" evidence="1">
    <location>
        <begin position="423"/>
        <end position="433"/>
    </location>
</feature>
<reference evidence="2" key="1">
    <citation type="submission" date="2022-08" db="UniProtKB">
        <authorList>
            <consortium name="EnsemblMetazoa"/>
        </authorList>
    </citation>
    <scope>IDENTIFICATION</scope>
    <source>
        <strain evidence="2">EBRO</strain>
    </source>
</reference>
<evidence type="ECO:0000313" key="2">
    <source>
        <dbReference type="EnsemblMetazoa" id="AATE007616-PA.1"/>
    </source>
</evidence>
<feature type="region of interest" description="Disordered" evidence="1">
    <location>
        <begin position="364"/>
        <end position="497"/>
    </location>
</feature>
<feature type="compositionally biased region" description="Low complexity" evidence="1">
    <location>
        <begin position="434"/>
        <end position="451"/>
    </location>
</feature>
<dbReference type="VEuPathDB" id="VectorBase:AATE007616"/>